<protein>
    <submittedName>
        <fullName evidence="7">Alanine racemase</fullName>
        <ecNumber evidence="7">5.1.1.1</ecNumber>
    </submittedName>
</protein>
<dbReference type="AlphaFoldDB" id="D6GTD8"/>
<evidence type="ECO:0000256" key="4">
    <source>
        <dbReference type="PIRSR" id="PIRSR600821-50"/>
    </source>
</evidence>
<dbReference type="GO" id="GO:0006522">
    <property type="term" value="P:alanine metabolic process"/>
    <property type="evidence" value="ECO:0007669"/>
    <property type="project" value="InterPro"/>
</dbReference>
<evidence type="ECO:0000256" key="2">
    <source>
        <dbReference type="ARBA" id="ARBA00022898"/>
    </source>
</evidence>
<keyword evidence="2 4" id="KW-0663">Pyridoxal phosphate</keyword>
<dbReference type="Gene3D" id="2.40.37.10">
    <property type="entry name" value="Lyase, Ornithine Decarboxylase, Chain A, domain 1"/>
    <property type="match status" value="1"/>
</dbReference>
<evidence type="ECO:0000256" key="1">
    <source>
        <dbReference type="ARBA" id="ARBA00001933"/>
    </source>
</evidence>
<dbReference type="CDD" id="cd00430">
    <property type="entry name" value="PLPDE_III_AR"/>
    <property type="match status" value="1"/>
</dbReference>
<accession>D6GTD8</accession>
<dbReference type="InterPro" id="IPR009006">
    <property type="entry name" value="Ala_racemase/Decarboxylase_C"/>
</dbReference>
<dbReference type="Proteomes" id="UP000007468">
    <property type="component" value="Chromosome"/>
</dbReference>
<dbReference type="InterPro" id="IPR029066">
    <property type="entry name" value="PLP-binding_barrel"/>
</dbReference>
<sequence length="383" mass="42569">MIQVERMIFMKLRSTFAVIDREIYRKNIRLIQHQIGKDTGLILVLKDNAYGLGATELARVGMQEGVSCYAVANLYEALELRKLDSDIRIIVLGYINEDARTIALQYDIDVVVWTKELALSYQQLGFSSGKQARIHIKVDTGLSRLGFLPNEESLAVLEEISKMEHLTIVSTFSHFACTETDDDDFSRGQLSTFLTFVDSMKKRGIQPGFIHMADSAGIVKFPESHLDFVRCGALAMGSMTGTDVVKSSEQYPTEEIISLYSQVARVQDFPKGTSIGYDGTYFADHDIRVVTVPMGYGDGLSGELSNSMQVIINGKKAKSVGAFCMDMAMFDATGIDCKEGDTVTILGQDGNEKVSLHDWTKLCTSSSTFLQSMLRNKIPKEYK</sequence>
<feature type="modified residue" description="N6-(pyridoxal phosphate)lysine" evidence="4">
    <location>
        <position position="46"/>
    </location>
</feature>
<evidence type="ECO:0000313" key="7">
    <source>
        <dbReference type="EMBL" id="EFE27745.1"/>
    </source>
</evidence>
<proteinExistence type="predicted"/>
<feature type="binding site" evidence="5">
    <location>
        <position position="144"/>
    </location>
    <ligand>
        <name>substrate</name>
    </ligand>
</feature>
<dbReference type="InterPro" id="IPR001608">
    <property type="entry name" value="Ala_racemase_N"/>
</dbReference>
<dbReference type="GO" id="GO:0005829">
    <property type="term" value="C:cytosol"/>
    <property type="evidence" value="ECO:0007669"/>
    <property type="project" value="TreeGrafter"/>
</dbReference>
<evidence type="ECO:0000256" key="5">
    <source>
        <dbReference type="PIRSR" id="PIRSR600821-52"/>
    </source>
</evidence>
<reference evidence="8" key="1">
    <citation type="submission" date="2010-12" db="EMBL/GenBank/DDBJ databases">
        <title>The genome sequence of Filifactor alocis strain ATCC 35896.</title>
        <authorList>
            <consortium name="The Broad Institute Genome Sequencing Platform"/>
            <person name="Ward D."/>
            <person name="Earl A."/>
            <person name="Feldgarden M."/>
            <person name="Young S.K."/>
            <person name="Gargeya S."/>
            <person name="Zeng Q."/>
            <person name="Alvarado L."/>
            <person name="Berlin A."/>
            <person name="Bochicchio J."/>
            <person name="Chapman S.B."/>
            <person name="Chen Z."/>
            <person name="Freedman E."/>
            <person name="Gellesch M."/>
            <person name="Goldberg J."/>
            <person name="Griggs A."/>
            <person name="Gujja S."/>
            <person name="Heilman E."/>
            <person name="Heiman D."/>
            <person name="Howarth C."/>
            <person name="Mehta T."/>
            <person name="Neiman D."/>
            <person name="Pearson M."/>
            <person name="Roberts A."/>
            <person name="Saif S."/>
            <person name="Shea T."/>
            <person name="Shenoy N."/>
            <person name="Sisk P."/>
            <person name="Stolte C."/>
            <person name="Sykes S."/>
            <person name="White J."/>
            <person name="Yandava C."/>
            <person name="Izard J."/>
            <person name="Blanton J.M."/>
            <person name="Baranova O.V."/>
            <person name="Tanner A.C."/>
            <person name="Dewhirst F.E."/>
            <person name="Haas B."/>
            <person name="Nusbaum C."/>
            <person name="Birren B."/>
        </authorList>
    </citation>
    <scope>NUCLEOTIDE SEQUENCE [LARGE SCALE GENOMIC DNA]</scope>
    <source>
        <strain evidence="8">ATCC 35896 / D40 B5</strain>
    </source>
</reference>
<dbReference type="EMBL" id="CP002390">
    <property type="protein sequence ID" value="EFE27745.1"/>
    <property type="molecule type" value="Genomic_DNA"/>
</dbReference>
<evidence type="ECO:0000313" key="8">
    <source>
        <dbReference type="Proteomes" id="UP000007468"/>
    </source>
</evidence>
<dbReference type="KEGG" id="faa:HMPREF0389_01376"/>
<dbReference type="FunFam" id="3.20.20.10:FF:000002">
    <property type="entry name" value="Alanine racemase"/>
    <property type="match status" value="1"/>
</dbReference>
<dbReference type="SUPFAM" id="SSF51419">
    <property type="entry name" value="PLP-binding barrel"/>
    <property type="match status" value="1"/>
</dbReference>
<dbReference type="STRING" id="546269.HMPREF0389_01376"/>
<evidence type="ECO:0000256" key="3">
    <source>
        <dbReference type="ARBA" id="ARBA00023235"/>
    </source>
</evidence>
<dbReference type="InterPro" id="IPR011079">
    <property type="entry name" value="Ala_racemase_C"/>
</dbReference>
<dbReference type="EC" id="5.1.1.1" evidence="7"/>
<dbReference type="SUPFAM" id="SSF50621">
    <property type="entry name" value="Alanine racemase C-terminal domain-like"/>
    <property type="match status" value="1"/>
</dbReference>
<dbReference type="eggNOG" id="COG0787">
    <property type="taxonomic scope" value="Bacteria"/>
</dbReference>
<dbReference type="PATRIC" id="fig|546269.5.peg.979"/>
<name>D6GTD8_FILAD</name>
<dbReference type="InterPro" id="IPR000821">
    <property type="entry name" value="Ala_racemase"/>
</dbReference>
<evidence type="ECO:0000259" key="6">
    <source>
        <dbReference type="SMART" id="SM01005"/>
    </source>
</evidence>
<dbReference type="Pfam" id="PF00842">
    <property type="entry name" value="Ala_racemase_C"/>
    <property type="match status" value="1"/>
</dbReference>
<dbReference type="Pfam" id="PF01168">
    <property type="entry name" value="Ala_racemase_N"/>
    <property type="match status" value="1"/>
</dbReference>
<dbReference type="GO" id="GO:0008784">
    <property type="term" value="F:alanine racemase activity"/>
    <property type="evidence" value="ECO:0007669"/>
    <property type="project" value="UniProtKB-EC"/>
</dbReference>
<dbReference type="Gene3D" id="3.20.20.10">
    <property type="entry name" value="Alanine racemase"/>
    <property type="match status" value="1"/>
</dbReference>
<dbReference type="PRINTS" id="PR00992">
    <property type="entry name" value="ALARACEMASE"/>
</dbReference>
<comment type="cofactor">
    <cofactor evidence="1 4">
        <name>pyridoxal 5'-phosphate</name>
        <dbReference type="ChEBI" id="CHEBI:597326"/>
    </cofactor>
</comment>
<feature type="domain" description="Alanine racemase C-terminal" evidence="6">
    <location>
        <begin position="256"/>
        <end position="383"/>
    </location>
</feature>
<dbReference type="PANTHER" id="PTHR30511">
    <property type="entry name" value="ALANINE RACEMASE"/>
    <property type="match status" value="1"/>
</dbReference>
<dbReference type="InterPro" id="IPR020622">
    <property type="entry name" value="Ala_racemase_pyridoxalP-BS"/>
</dbReference>
<dbReference type="PANTHER" id="PTHR30511:SF0">
    <property type="entry name" value="ALANINE RACEMASE, CATABOLIC-RELATED"/>
    <property type="match status" value="1"/>
</dbReference>
<keyword evidence="3 7" id="KW-0413">Isomerase</keyword>
<dbReference type="PROSITE" id="PS00395">
    <property type="entry name" value="ALANINE_RACEMASE"/>
    <property type="match status" value="1"/>
</dbReference>
<feature type="binding site" evidence="5">
    <location>
        <position position="325"/>
    </location>
    <ligand>
        <name>substrate</name>
    </ligand>
</feature>
<dbReference type="SMART" id="SM01005">
    <property type="entry name" value="Ala_racemase_C"/>
    <property type="match status" value="1"/>
</dbReference>
<dbReference type="NCBIfam" id="TIGR00492">
    <property type="entry name" value="alr"/>
    <property type="match status" value="1"/>
</dbReference>
<gene>
    <name evidence="7" type="primary">alr</name>
    <name evidence="7" type="ordered locus">HMPREF0389_01376</name>
</gene>
<organism evidence="7 8">
    <name type="scientific">Filifactor alocis (strain ATCC 35896 / CCUG 47790 / D40 B5)</name>
    <name type="common">Fusobacterium alocis</name>
    <dbReference type="NCBI Taxonomy" id="546269"/>
    <lineage>
        <taxon>Bacteria</taxon>
        <taxon>Bacillati</taxon>
        <taxon>Bacillota</taxon>
        <taxon>Clostridia</taxon>
        <taxon>Peptostreptococcales</taxon>
        <taxon>Filifactoraceae</taxon>
        <taxon>Filifactor</taxon>
    </lineage>
</organism>
<keyword evidence="8" id="KW-1185">Reference proteome</keyword>
<dbReference type="GO" id="GO:0030170">
    <property type="term" value="F:pyridoxal phosphate binding"/>
    <property type="evidence" value="ECO:0007669"/>
    <property type="project" value="TreeGrafter"/>
</dbReference>
<dbReference type="OrthoDB" id="9813814at2"/>